<dbReference type="GO" id="GO:0005524">
    <property type="term" value="F:ATP binding"/>
    <property type="evidence" value="ECO:0007669"/>
    <property type="project" value="UniProtKB-KW"/>
</dbReference>
<keyword evidence="2" id="KW-0067">ATP-binding</keyword>
<accession>L7FB99</accession>
<dbReference type="PANTHER" id="PTHR16305">
    <property type="entry name" value="TESTICULAR SOLUBLE ADENYLYL CYCLASE"/>
    <property type="match status" value="1"/>
</dbReference>
<sequence>MLDRLHTVSEGVPFVVEELLTAMVDSGDLVRRRGEGWTVTGSLNAHVPATVAAAVLQRVDHLEPPGVALLEAAAVLGRRFPVDVAARVAGLDRATALRQLRHAARAHLVADGTTPEEPGWHTFRHALTADAITHRLLPVERTELCLAAADAIESVGAIESADAVESVDASGPEPRPTGA</sequence>
<evidence type="ECO:0000313" key="4">
    <source>
        <dbReference type="Proteomes" id="UP000010931"/>
    </source>
</evidence>
<dbReference type="GO" id="GO:0005737">
    <property type="term" value="C:cytoplasm"/>
    <property type="evidence" value="ECO:0007669"/>
    <property type="project" value="TreeGrafter"/>
</dbReference>
<evidence type="ECO:0000256" key="1">
    <source>
        <dbReference type="ARBA" id="ARBA00022741"/>
    </source>
</evidence>
<proteinExistence type="predicted"/>
<dbReference type="EMBL" id="AEJB01000220">
    <property type="protein sequence ID" value="ELP68326.1"/>
    <property type="molecule type" value="Genomic_DNA"/>
</dbReference>
<name>L7FB99_STRT8</name>
<evidence type="ECO:0000256" key="2">
    <source>
        <dbReference type="ARBA" id="ARBA00022840"/>
    </source>
</evidence>
<keyword evidence="1" id="KW-0547">Nucleotide-binding</keyword>
<feature type="non-terminal residue" evidence="3">
    <location>
        <position position="179"/>
    </location>
</feature>
<protein>
    <submittedName>
        <fullName evidence="3">Uncharacterized protein</fullName>
    </submittedName>
</protein>
<comment type="caution">
    <text evidence="3">The sequence shown here is derived from an EMBL/GenBank/DDBJ whole genome shotgun (WGS) entry which is preliminary data.</text>
</comment>
<reference evidence="3 4" key="1">
    <citation type="journal article" date="2011" name="Plasmid">
        <title>Streptomyces turgidiscabies Car8 contains a modular pathogenicity island that shares virulence genes with other actinobacterial plant pathogens.</title>
        <authorList>
            <person name="Huguet-Tapia J.C."/>
            <person name="Badger J.H."/>
            <person name="Loria R."/>
            <person name="Pettis G.S."/>
        </authorList>
    </citation>
    <scope>NUCLEOTIDE SEQUENCE [LARGE SCALE GENOMIC DNA]</scope>
    <source>
        <strain evidence="3 4">Car8</strain>
    </source>
</reference>
<dbReference type="AlphaFoldDB" id="L7FB99"/>
<gene>
    <name evidence="3" type="ORF">STRTUCAR8_02317</name>
</gene>
<keyword evidence="4" id="KW-1185">Reference proteome</keyword>
<dbReference type="Proteomes" id="UP000010931">
    <property type="component" value="Unassembled WGS sequence"/>
</dbReference>
<dbReference type="PANTHER" id="PTHR16305:SF35">
    <property type="entry name" value="TRANSCRIPTIONAL ACTIVATOR DOMAIN"/>
    <property type="match status" value="1"/>
</dbReference>
<dbReference type="GO" id="GO:0004016">
    <property type="term" value="F:adenylate cyclase activity"/>
    <property type="evidence" value="ECO:0007669"/>
    <property type="project" value="TreeGrafter"/>
</dbReference>
<evidence type="ECO:0000313" key="3">
    <source>
        <dbReference type="EMBL" id="ELP68326.1"/>
    </source>
</evidence>
<organism evidence="3 4">
    <name type="scientific">Streptomyces turgidiscabies (strain Car8)</name>
    <dbReference type="NCBI Taxonomy" id="698760"/>
    <lineage>
        <taxon>Bacteria</taxon>
        <taxon>Bacillati</taxon>
        <taxon>Actinomycetota</taxon>
        <taxon>Actinomycetes</taxon>
        <taxon>Kitasatosporales</taxon>
        <taxon>Streptomycetaceae</taxon>
        <taxon>Streptomyces</taxon>
    </lineage>
</organism>